<keyword evidence="2" id="KW-1185">Reference proteome</keyword>
<organism evidence="1 2">
    <name type="scientific">Limosa lapponica baueri</name>
    <dbReference type="NCBI Taxonomy" id="1758121"/>
    <lineage>
        <taxon>Eukaryota</taxon>
        <taxon>Metazoa</taxon>
        <taxon>Chordata</taxon>
        <taxon>Craniata</taxon>
        <taxon>Vertebrata</taxon>
        <taxon>Euteleostomi</taxon>
        <taxon>Archelosauria</taxon>
        <taxon>Archosauria</taxon>
        <taxon>Dinosauria</taxon>
        <taxon>Saurischia</taxon>
        <taxon>Theropoda</taxon>
        <taxon>Coelurosauria</taxon>
        <taxon>Aves</taxon>
        <taxon>Neognathae</taxon>
        <taxon>Neoaves</taxon>
        <taxon>Charadriiformes</taxon>
        <taxon>Scolopacidae</taxon>
        <taxon>Limosa</taxon>
    </lineage>
</organism>
<evidence type="ECO:0000313" key="2">
    <source>
        <dbReference type="Proteomes" id="UP000233556"/>
    </source>
</evidence>
<proteinExistence type="predicted"/>
<dbReference type="EMBL" id="KZ505895">
    <property type="protein sequence ID" value="PKU43516.1"/>
    <property type="molecule type" value="Genomic_DNA"/>
</dbReference>
<name>A0A2I0UBS7_LIMLA</name>
<evidence type="ECO:0000313" key="1">
    <source>
        <dbReference type="EMBL" id="PKU43516.1"/>
    </source>
</evidence>
<protein>
    <submittedName>
        <fullName evidence="1">Uncharacterized protein</fullName>
    </submittedName>
</protein>
<accession>A0A2I0UBS7</accession>
<dbReference type="Proteomes" id="UP000233556">
    <property type="component" value="Unassembled WGS sequence"/>
</dbReference>
<reference evidence="2" key="2">
    <citation type="submission" date="2017-12" db="EMBL/GenBank/DDBJ databases">
        <title>Genome sequence of the Bar-tailed Godwit (Limosa lapponica baueri).</title>
        <authorList>
            <person name="Lima N.C.B."/>
            <person name="Parody-Merino A.M."/>
            <person name="Battley P.F."/>
            <person name="Fidler A.E."/>
            <person name="Prosdocimi F."/>
        </authorList>
    </citation>
    <scope>NUCLEOTIDE SEQUENCE [LARGE SCALE GENOMIC DNA]</scope>
</reference>
<reference evidence="2" key="1">
    <citation type="submission" date="2017-11" db="EMBL/GenBank/DDBJ databases">
        <authorList>
            <person name="Lima N.C."/>
            <person name="Parody-Merino A.M."/>
            <person name="Battley P.F."/>
            <person name="Fidler A.E."/>
            <person name="Prosdocimi F."/>
        </authorList>
    </citation>
    <scope>NUCLEOTIDE SEQUENCE [LARGE SCALE GENOMIC DNA]</scope>
</reference>
<gene>
    <name evidence="1" type="ORF">llap_6172</name>
</gene>
<sequence length="177" mass="19198">MLRAADLDAQLDAVSHQSGVKGQNQLPQPAGHASFDAAHSFDMVGFLGFECTLPAHVELLINQHPQVLFLRPALNPFSAQPVFVLGIAATHVQDLALDLVELHEVCTGPSFKPVRVPLDGIISLQRVDQSTHFGVVSKLAEGALNPTIHVTNKDIKQHQSQSVLLRNATHHWSPLGH</sequence>
<dbReference type="OrthoDB" id="9221781at2759"/>
<dbReference type="AlphaFoldDB" id="A0A2I0UBS7"/>